<feature type="compositionally biased region" description="Pro residues" evidence="1">
    <location>
        <begin position="1"/>
        <end position="13"/>
    </location>
</feature>
<evidence type="ECO:0000313" key="3">
    <source>
        <dbReference type="EMBL" id="MQM17949.1"/>
    </source>
</evidence>
<feature type="transmembrane region" description="Helical" evidence="2">
    <location>
        <begin position="452"/>
        <end position="471"/>
    </location>
</feature>
<protein>
    <submittedName>
        <fullName evidence="3">Uncharacterized protein</fullName>
    </submittedName>
</protein>
<dbReference type="PANTHER" id="PTHR31902">
    <property type="entry name" value="ACTIN PATCHES DISTAL PROTEIN 1"/>
    <property type="match status" value="1"/>
</dbReference>
<dbReference type="PANTHER" id="PTHR31902:SF14">
    <property type="entry name" value="ACTIN PATCHES DISTAL PROTEIN 1"/>
    <property type="match status" value="1"/>
</dbReference>
<dbReference type="InterPro" id="IPR036249">
    <property type="entry name" value="Thioredoxin-like_sf"/>
</dbReference>
<dbReference type="SUPFAM" id="SSF52833">
    <property type="entry name" value="Thioredoxin-like"/>
    <property type="match status" value="1"/>
</dbReference>
<proteinExistence type="predicted"/>
<keyword evidence="2" id="KW-0472">Membrane</keyword>
<evidence type="ECO:0000256" key="1">
    <source>
        <dbReference type="SAM" id="MobiDB-lite"/>
    </source>
</evidence>
<dbReference type="Pfam" id="PF06999">
    <property type="entry name" value="Suc_Fer-like"/>
    <property type="match status" value="1"/>
</dbReference>
<dbReference type="Gene3D" id="3.40.30.10">
    <property type="entry name" value="Glutaredoxin"/>
    <property type="match status" value="1"/>
</dbReference>
<accession>A0A843XEN7</accession>
<dbReference type="FunFam" id="3.40.30.10:FF:000213">
    <property type="entry name" value="APD1p protein"/>
    <property type="match status" value="1"/>
</dbReference>
<keyword evidence="4" id="KW-1185">Reference proteome</keyword>
<keyword evidence="2" id="KW-1133">Transmembrane helix</keyword>
<keyword evidence="2" id="KW-0812">Transmembrane</keyword>
<dbReference type="EMBL" id="NMUH01007863">
    <property type="protein sequence ID" value="MQM17949.1"/>
    <property type="molecule type" value="Genomic_DNA"/>
</dbReference>
<feature type="region of interest" description="Disordered" evidence="1">
    <location>
        <begin position="360"/>
        <end position="381"/>
    </location>
</feature>
<reference evidence="3" key="1">
    <citation type="submission" date="2017-07" db="EMBL/GenBank/DDBJ databases">
        <title>Taro Niue Genome Assembly and Annotation.</title>
        <authorList>
            <person name="Atibalentja N."/>
            <person name="Keating K."/>
            <person name="Fields C.J."/>
        </authorList>
    </citation>
    <scope>NUCLEOTIDE SEQUENCE</scope>
    <source>
        <strain evidence="3">Niue_2</strain>
        <tissue evidence="3">Leaf</tissue>
    </source>
</reference>
<evidence type="ECO:0000313" key="4">
    <source>
        <dbReference type="Proteomes" id="UP000652761"/>
    </source>
</evidence>
<evidence type="ECO:0000256" key="2">
    <source>
        <dbReference type="SAM" id="Phobius"/>
    </source>
</evidence>
<gene>
    <name evidence="3" type="ORF">Taro_050930</name>
</gene>
<feature type="region of interest" description="Disordered" evidence="1">
    <location>
        <begin position="405"/>
        <end position="434"/>
    </location>
</feature>
<dbReference type="CDD" id="cd03062">
    <property type="entry name" value="TRX_Fd_Sucrase"/>
    <property type="match status" value="1"/>
</dbReference>
<feature type="region of interest" description="Disordered" evidence="1">
    <location>
        <begin position="1"/>
        <end position="36"/>
    </location>
</feature>
<dbReference type="InterPro" id="IPR009737">
    <property type="entry name" value="Aim32/Apd1-like"/>
</dbReference>
<name>A0A843XEN7_COLES</name>
<dbReference type="AlphaFoldDB" id="A0A843XEN7"/>
<sequence length="475" mass="50632">MPPNGSFVPPPPNTRGEVPNRNGNLTARNDPQRHRTASVTSLQDICSEVAPKGFRAGSLAYRTVVTAPGHDLPHQGAWAAWQPNGRRSLNSSRYARAPRRLLRHDLPNVAHAGLATNAYKSTGTVPPPPPAARSVCFPAILRMEDPNASSPIASSLAGVGSGVAPADDSLLAADSSPHIGSAHGSYQNEGLLSAASGTAGDGGNAGGSDTERLTHFDAEAFVEEVLVKDAEWYPGAIEKLVGSYVFVCSHGSRDKRCGVCGPTLIKRFKEEIEERCLQGQVTVSACSHIGGHKYAGNVIIFRPTVDGVTGHWYGYVSPDDVPLLLDQHIGKGEVVTHLWRGQMGGLSEDEQKEVLELNVQQDGKAERKGRAEASSQSDEALSGGGGCCQGAGNFTCCQNAPAEGKPECIRPEQPKTENNNRESNTCSSKGPGARKNCRLPTWFERWEREDTYAALAVAAAVVSVAVAYSFYRQTR</sequence>
<organism evidence="3 4">
    <name type="scientific">Colocasia esculenta</name>
    <name type="common">Wild taro</name>
    <name type="synonym">Arum esculentum</name>
    <dbReference type="NCBI Taxonomy" id="4460"/>
    <lineage>
        <taxon>Eukaryota</taxon>
        <taxon>Viridiplantae</taxon>
        <taxon>Streptophyta</taxon>
        <taxon>Embryophyta</taxon>
        <taxon>Tracheophyta</taxon>
        <taxon>Spermatophyta</taxon>
        <taxon>Magnoliopsida</taxon>
        <taxon>Liliopsida</taxon>
        <taxon>Araceae</taxon>
        <taxon>Aroideae</taxon>
        <taxon>Colocasieae</taxon>
        <taxon>Colocasia</taxon>
    </lineage>
</organism>
<dbReference type="Proteomes" id="UP000652761">
    <property type="component" value="Unassembled WGS sequence"/>
</dbReference>
<dbReference type="OrthoDB" id="10253744at2759"/>
<feature type="compositionally biased region" description="Basic and acidic residues" evidence="1">
    <location>
        <begin position="405"/>
        <end position="420"/>
    </location>
</feature>
<comment type="caution">
    <text evidence="3">The sequence shown here is derived from an EMBL/GenBank/DDBJ whole genome shotgun (WGS) entry which is preliminary data.</text>
</comment>